<feature type="compositionally biased region" description="Basic and acidic residues" evidence="1">
    <location>
        <begin position="483"/>
        <end position="508"/>
    </location>
</feature>
<feature type="compositionally biased region" description="Basic and acidic residues" evidence="1">
    <location>
        <begin position="104"/>
        <end position="121"/>
    </location>
</feature>
<evidence type="ECO:0000313" key="3">
    <source>
        <dbReference type="Proteomes" id="UP000770717"/>
    </source>
</evidence>
<proteinExistence type="predicted"/>
<feature type="compositionally biased region" description="Basic residues" evidence="1">
    <location>
        <begin position="41"/>
        <end position="50"/>
    </location>
</feature>
<keyword evidence="3" id="KW-1185">Reference proteome</keyword>
<dbReference type="EMBL" id="WNTK01000001">
    <property type="protein sequence ID" value="KAG9493005.1"/>
    <property type="molecule type" value="Genomic_DNA"/>
</dbReference>
<dbReference type="PANTHER" id="PTHR23039:SF6">
    <property type="entry name" value="SIMILAR TO MKIAA1522 PROTEIN"/>
    <property type="match status" value="1"/>
</dbReference>
<comment type="caution">
    <text evidence="2">The sequence shown here is derived from an EMBL/GenBank/DDBJ whole genome shotgun (WGS) entry which is preliminary data.</text>
</comment>
<name>A0A8J6FUN6_ELECQ</name>
<dbReference type="OrthoDB" id="9906533at2759"/>
<accession>A0A8J6FUN6</accession>
<dbReference type="AlphaFoldDB" id="A0A8J6FUN6"/>
<sequence length="1129" mass="120009">MSAQIVLIPDPAPPAPDPGALEPKKKKHKPGTLRRALSWLRGRKKKKSEVKRREGKENSKPEAEPQPTPVQDDSSPDNVFFPSGRTSVVEDIHSQAQEGLKSLQRREKQQNKHSTQDENKTPESTPNMNNNEFRTRSFSYTTENTDDALSSRSEMIQRKGSTFRPHDSPRTHSNRVGRKRKEKRATVAGVPHHIAAELGLNPSSTHRGIHEVFRREDGQLIEKKSAQIPIANGVQGQETEFVVIPTVDGKPASLPHGGAHVSLAVLEQTDAALQRHLDKVYHDDSYIGWKSGSKLSPMILRPKSLAVPGMTTHSPQSDPVSPVMSISPQATYMSKIIPNAVLPPLVDVVALSQSSVRTLSRCSLATASPASVRGSFNRGRGMSSSSDTWSRSQSTETIVSDSSTISSRGGDNTLEANEKSGLSTGRTSPAPSTGTQDGSDAASLCSGRSSVRSVSLRKSKKAPPPPKRTYSLQQQKELGLPPRPDKKPSTKANHGKDPWVPRADKVSSDDVFLPPLAGPKQNSPSRSDRTMSPSSGYSSQSGTPTMPVRSLLESPGSRRKTPPKPERASLKSAANISASSTSSAEDNCLLISPPRAGSSMGDQERVDPIPPHPSVPAPLCPPPISAVDFVVTTVTPPPSPPTHHPTPPPIRKSESDSDTAQLVKEESAQKESLWPPPPPETSDVQDLSMADFPPPDEELLLPPPPSLEPVTELASSKLVSVNTSDKLDVPKAEMPVSASNNEESLNVVDALQHELVPLKSTKPSDPVEQTLVMESNSDPAPSLVTENTDSIVPPSTEPTVGPPASSGTSLTNGEASITCKPHLSTTSAITSEAKETLNVTLPQESTGNLSITTMELKNTTISSVTTVPSTTVSSTTVPPSVAVTSSVLPKAVSSLHPKSSTWKPVSPPGPKKESATSQSTVVAQKEDANLPIVTPSLLQMVRLRSIQARVPQSPLTQPLSGFPAPQKPIRKSLSQKSPQGSDSSPTESPTTLPVTPQKPPESPTHRSPASAASFVFARGSKKFVFDPPVSHDAESSLKKDELKAHGGPRSPDEKPPLLRKPSKIPPPVARKPSAGIPRTPTTPTNPTGSTNGSVSTVGDPGVAPSTTAAIASGDQTDHDQPQISLTEQA</sequence>
<feature type="region of interest" description="Disordered" evidence="1">
    <location>
        <begin position="952"/>
        <end position="1129"/>
    </location>
</feature>
<feature type="compositionally biased region" description="Basic residues" evidence="1">
    <location>
        <begin position="172"/>
        <end position="183"/>
    </location>
</feature>
<feature type="region of interest" description="Disordered" evidence="1">
    <location>
        <begin position="1"/>
        <end position="137"/>
    </location>
</feature>
<feature type="compositionally biased region" description="Polar residues" evidence="1">
    <location>
        <begin position="775"/>
        <end position="790"/>
    </location>
</feature>
<feature type="compositionally biased region" description="Low complexity" evidence="1">
    <location>
        <begin position="572"/>
        <end position="584"/>
    </location>
</feature>
<feature type="compositionally biased region" description="Pro residues" evidence="1">
    <location>
        <begin position="608"/>
        <end position="624"/>
    </location>
</feature>
<reference evidence="2" key="1">
    <citation type="thesis" date="2020" institute="ProQuest LLC" country="789 East Eisenhower Parkway, Ann Arbor, MI, USA">
        <title>Comparative Genomics and Chromosome Evolution.</title>
        <authorList>
            <person name="Mudd A.B."/>
        </authorList>
    </citation>
    <scope>NUCLEOTIDE SEQUENCE</scope>
    <source>
        <strain evidence="2">HN-11 Male</strain>
        <tissue evidence="2">Kidney and liver</tissue>
    </source>
</reference>
<feature type="region of interest" description="Disordered" evidence="1">
    <location>
        <begin position="892"/>
        <end position="923"/>
    </location>
</feature>
<dbReference type="GO" id="GO:0030154">
    <property type="term" value="P:cell differentiation"/>
    <property type="evidence" value="ECO:0007669"/>
    <property type="project" value="TreeGrafter"/>
</dbReference>
<evidence type="ECO:0000313" key="2">
    <source>
        <dbReference type="EMBL" id="KAG9493005.1"/>
    </source>
</evidence>
<feature type="compositionally biased region" description="Polar residues" evidence="1">
    <location>
        <begin position="122"/>
        <end position="137"/>
    </location>
</feature>
<feature type="compositionally biased region" description="Polar residues" evidence="1">
    <location>
        <begin position="805"/>
        <end position="815"/>
    </location>
</feature>
<protein>
    <recommendedName>
        <fullName evidence="4">KIAA1522</fullName>
    </recommendedName>
</protein>
<feature type="compositionally biased region" description="Low complexity" evidence="1">
    <location>
        <begin position="532"/>
        <end position="545"/>
    </location>
</feature>
<feature type="region of interest" description="Disordered" evidence="1">
    <location>
        <begin position="158"/>
        <end position="187"/>
    </location>
</feature>
<feature type="compositionally biased region" description="Basic and acidic residues" evidence="1">
    <location>
        <begin position="1029"/>
        <end position="1056"/>
    </location>
</feature>
<feature type="compositionally biased region" description="Low complexity" evidence="1">
    <location>
        <begin position="1079"/>
        <end position="1093"/>
    </location>
</feature>
<evidence type="ECO:0000256" key="1">
    <source>
        <dbReference type="SAM" id="MobiDB-lite"/>
    </source>
</evidence>
<organism evidence="2 3">
    <name type="scientific">Eleutherodactylus coqui</name>
    <name type="common">Puerto Rican coqui</name>
    <dbReference type="NCBI Taxonomy" id="57060"/>
    <lineage>
        <taxon>Eukaryota</taxon>
        <taxon>Metazoa</taxon>
        <taxon>Chordata</taxon>
        <taxon>Craniata</taxon>
        <taxon>Vertebrata</taxon>
        <taxon>Euteleostomi</taxon>
        <taxon>Amphibia</taxon>
        <taxon>Batrachia</taxon>
        <taxon>Anura</taxon>
        <taxon>Neobatrachia</taxon>
        <taxon>Hyloidea</taxon>
        <taxon>Eleutherodactylidae</taxon>
        <taxon>Eleutherodactylinae</taxon>
        <taxon>Eleutherodactylus</taxon>
        <taxon>Eleutherodactylus</taxon>
    </lineage>
</organism>
<feature type="compositionally biased region" description="Pro residues" evidence="1">
    <location>
        <begin position="635"/>
        <end position="650"/>
    </location>
</feature>
<dbReference type="PANTHER" id="PTHR23039">
    <property type="entry name" value="NANCE-HORAN SYNDROME PROTEIN"/>
    <property type="match status" value="1"/>
</dbReference>
<evidence type="ECO:0008006" key="4">
    <source>
        <dbReference type="Google" id="ProtNLM"/>
    </source>
</evidence>
<feature type="region of interest" description="Disordered" evidence="1">
    <location>
        <begin position="775"/>
        <end position="816"/>
    </location>
</feature>
<feature type="compositionally biased region" description="Low complexity" evidence="1">
    <location>
        <begin position="443"/>
        <end position="454"/>
    </location>
</feature>
<feature type="compositionally biased region" description="Polar residues" evidence="1">
    <location>
        <begin position="420"/>
        <end position="438"/>
    </location>
</feature>
<feature type="region of interest" description="Disordered" evidence="1">
    <location>
        <begin position="370"/>
        <end position="714"/>
    </location>
</feature>
<feature type="compositionally biased region" description="Low complexity" evidence="1">
    <location>
        <begin position="383"/>
        <end position="394"/>
    </location>
</feature>
<feature type="compositionally biased region" description="Polar residues" evidence="1">
    <location>
        <begin position="395"/>
        <end position="410"/>
    </location>
</feature>
<feature type="compositionally biased region" description="Polar residues" evidence="1">
    <location>
        <begin position="972"/>
        <end position="994"/>
    </location>
</feature>
<feature type="compositionally biased region" description="Basic and acidic residues" evidence="1">
    <location>
        <begin position="51"/>
        <end position="63"/>
    </location>
</feature>
<gene>
    <name evidence="2" type="ORF">GDO78_001111</name>
</gene>
<dbReference type="Proteomes" id="UP000770717">
    <property type="component" value="Unassembled WGS sequence"/>
</dbReference>